<dbReference type="EMBL" id="OY731403">
    <property type="protein sequence ID" value="CAJ1964663.1"/>
    <property type="molecule type" value="Genomic_DNA"/>
</dbReference>
<gene>
    <name evidence="1" type="ORF">AYBTSS11_LOCUS20436</name>
</gene>
<dbReference type="Proteomes" id="UP001189624">
    <property type="component" value="Chromosome 6"/>
</dbReference>
<accession>A0AA86VZI0</accession>
<evidence type="ECO:0000313" key="1">
    <source>
        <dbReference type="EMBL" id="CAJ1964663.1"/>
    </source>
</evidence>
<sequence length="116" mass="13602">MFVEDRMGTLEKLITEQGVRLVKLKMDLEYIQKLLLIRCIRKSSESNRSILKEWSKVGGGVTKMMLDQDCTVTYTLKGKILWDGNFLKLNKSLFECLLVAFMEGNIVHWFHLREIF</sequence>
<dbReference type="AlphaFoldDB" id="A0AA86VZI0"/>
<name>A0AA86VZI0_9FABA</name>
<organism evidence="1 2">
    <name type="scientific">Sphenostylis stenocarpa</name>
    <dbReference type="NCBI Taxonomy" id="92480"/>
    <lineage>
        <taxon>Eukaryota</taxon>
        <taxon>Viridiplantae</taxon>
        <taxon>Streptophyta</taxon>
        <taxon>Embryophyta</taxon>
        <taxon>Tracheophyta</taxon>
        <taxon>Spermatophyta</taxon>
        <taxon>Magnoliopsida</taxon>
        <taxon>eudicotyledons</taxon>
        <taxon>Gunneridae</taxon>
        <taxon>Pentapetalae</taxon>
        <taxon>rosids</taxon>
        <taxon>fabids</taxon>
        <taxon>Fabales</taxon>
        <taxon>Fabaceae</taxon>
        <taxon>Papilionoideae</taxon>
        <taxon>50 kb inversion clade</taxon>
        <taxon>NPAAA clade</taxon>
        <taxon>indigoferoid/millettioid clade</taxon>
        <taxon>Phaseoleae</taxon>
        <taxon>Sphenostylis</taxon>
    </lineage>
</organism>
<reference evidence="1" key="1">
    <citation type="submission" date="2023-10" db="EMBL/GenBank/DDBJ databases">
        <authorList>
            <person name="Domelevo Entfellner J.-B."/>
        </authorList>
    </citation>
    <scope>NUCLEOTIDE SEQUENCE</scope>
</reference>
<evidence type="ECO:0000313" key="2">
    <source>
        <dbReference type="Proteomes" id="UP001189624"/>
    </source>
</evidence>
<protein>
    <submittedName>
        <fullName evidence="1">Uncharacterized protein</fullName>
    </submittedName>
</protein>
<dbReference type="Gramene" id="rna-AYBTSS11_LOCUS20436">
    <property type="protein sequence ID" value="CAJ1964663.1"/>
    <property type="gene ID" value="gene-AYBTSS11_LOCUS20436"/>
</dbReference>
<keyword evidence="2" id="KW-1185">Reference proteome</keyword>
<proteinExistence type="predicted"/>